<organism evidence="1 2">
    <name type="scientific">Streptomyces qinglanensis</name>
    <dbReference type="NCBI Taxonomy" id="943816"/>
    <lineage>
        <taxon>Bacteria</taxon>
        <taxon>Bacillati</taxon>
        <taxon>Actinomycetota</taxon>
        <taxon>Actinomycetes</taxon>
        <taxon>Kitasatosporales</taxon>
        <taxon>Streptomycetaceae</taxon>
        <taxon>Streptomyces</taxon>
    </lineage>
</organism>
<keyword evidence="2" id="KW-1185">Reference proteome</keyword>
<dbReference type="EMBL" id="FOGO01000014">
    <property type="protein sequence ID" value="SES27881.1"/>
    <property type="molecule type" value="Genomic_DNA"/>
</dbReference>
<feature type="non-terminal residue" evidence="1">
    <location>
        <position position="1"/>
    </location>
</feature>
<protein>
    <submittedName>
        <fullName evidence="1">Uncharacterized protein</fullName>
    </submittedName>
</protein>
<proteinExistence type="predicted"/>
<accession>A0A1H9W298</accession>
<evidence type="ECO:0000313" key="2">
    <source>
        <dbReference type="Proteomes" id="UP000182841"/>
    </source>
</evidence>
<sequence length="30" mass="3280">SDDRLHEHGIDPGEVGAHRGTSFLFSAWEG</sequence>
<name>A0A1H9W298_9ACTN</name>
<evidence type="ECO:0000313" key="1">
    <source>
        <dbReference type="EMBL" id="SES27881.1"/>
    </source>
</evidence>
<dbReference type="AlphaFoldDB" id="A0A1H9W298"/>
<reference evidence="2" key="1">
    <citation type="submission" date="2016-10" db="EMBL/GenBank/DDBJ databases">
        <authorList>
            <person name="Varghese N."/>
            <person name="Submissions S."/>
        </authorList>
    </citation>
    <scope>NUCLEOTIDE SEQUENCE [LARGE SCALE GENOMIC DNA]</scope>
    <source>
        <strain evidence="2">CGMCC 4.6825</strain>
    </source>
</reference>
<gene>
    <name evidence="1" type="ORF">SAMN05421870_114185</name>
</gene>
<dbReference type="Proteomes" id="UP000182841">
    <property type="component" value="Unassembled WGS sequence"/>
</dbReference>